<sequence length="356" mass="39980">MAPKLSCRWRNVFRRHGKPGPEKSKRDGPAVSSTDTLNSGRASRNPQALAKAEHLPPEPTVSSAADPSSSAPKPAPSTAGPSPTVSIRPPASLESRTSPTQLEQSGPAVRSLWDRAYDALREKDARLVEEYEKLLSRELPKTASSSDAPNDDPDDAETNLDKTDNQIDNSNLENRQEQLKAIIGRGLRRMEEKKIKYTICGHEFVPRDQIAHAAGLVQGMKTLVDEAVRASPEASLVWAGVCVILPILTNPRAAEQANQDGFTYVTSRMRLYVELEPLLWPANLKPAAELKIEFEDRIVNLYQHVLDFQFRSVLRFYRTWLARLGRDVVQHEDWKEMLSKVRELERAFDNDLKKNK</sequence>
<feature type="compositionally biased region" description="Basic and acidic residues" evidence="1">
    <location>
        <begin position="19"/>
        <end position="28"/>
    </location>
</feature>
<dbReference type="Pfam" id="PF17100">
    <property type="entry name" value="NACHT_N"/>
    <property type="match status" value="1"/>
</dbReference>
<dbReference type="Proteomes" id="UP000736672">
    <property type="component" value="Unassembled WGS sequence"/>
</dbReference>
<feature type="compositionally biased region" description="Low complexity" evidence="1">
    <location>
        <begin position="60"/>
        <end position="86"/>
    </location>
</feature>
<dbReference type="EMBL" id="JAGTJS010000029">
    <property type="protein sequence ID" value="KAH7232414.1"/>
    <property type="molecule type" value="Genomic_DNA"/>
</dbReference>
<keyword evidence="4" id="KW-1185">Reference proteome</keyword>
<organism evidence="3 4">
    <name type="scientific">Fusarium solani</name>
    <name type="common">Filamentous fungus</name>
    <dbReference type="NCBI Taxonomy" id="169388"/>
    <lineage>
        <taxon>Eukaryota</taxon>
        <taxon>Fungi</taxon>
        <taxon>Dikarya</taxon>
        <taxon>Ascomycota</taxon>
        <taxon>Pezizomycotina</taxon>
        <taxon>Sordariomycetes</taxon>
        <taxon>Hypocreomycetidae</taxon>
        <taxon>Hypocreales</taxon>
        <taxon>Nectriaceae</taxon>
        <taxon>Fusarium</taxon>
        <taxon>Fusarium solani species complex</taxon>
    </lineage>
</organism>
<comment type="caution">
    <text evidence="3">The sequence shown here is derived from an EMBL/GenBank/DDBJ whole genome shotgun (WGS) entry which is preliminary data.</text>
</comment>
<dbReference type="InterPro" id="IPR031359">
    <property type="entry name" value="NACHT_N"/>
</dbReference>
<evidence type="ECO:0000259" key="2">
    <source>
        <dbReference type="Pfam" id="PF17100"/>
    </source>
</evidence>
<feature type="compositionally biased region" description="Acidic residues" evidence="1">
    <location>
        <begin position="149"/>
        <end position="158"/>
    </location>
</feature>
<feature type="region of interest" description="Disordered" evidence="1">
    <location>
        <begin position="138"/>
        <end position="173"/>
    </location>
</feature>
<feature type="region of interest" description="Disordered" evidence="1">
    <location>
        <begin position="1"/>
        <end position="107"/>
    </location>
</feature>
<dbReference type="OrthoDB" id="163438at2759"/>
<feature type="compositionally biased region" description="Polar residues" evidence="1">
    <location>
        <begin position="31"/>
        <end position="46"/>
    </location>
</feature>
<gene>
    <name evidence="3" type="ORF">B0J15DRAFT_409195</name>
</gene>
<protein>
    <recommendedName>
        <fullName evidence="2">NWD NACHT-NTPase N-terminal domain-containing protein</fullName>
    </recommendedName>
</protein>
<evidence type="ECO:0000313" key="4">
    <source>
        <dbReference type="Proteomes" id="UP000736672"/>
    </source>
</evidence>
<feature type="domain" description="NWD NACHT-NTPase N-terminal" evidence="2">
    <location>
        <begin position="111"/>
        <end position="351"/>
    </location>
</feature>
<feature type="compositionally biased region" description="Polar residues" evidence="1">
    <location>
        <begin position="94"/>
        <end position="104"/>
    </location>
</feature>
<accession>A0A9P9G3I6</accession>
<reference evidence="3" key="1">
    <citation type="journal article" date="2021" name="Nat. Commun.">
        <title>Genetic determinants of endophytism in the Arabidopsis root mycobiome.</title>
        <authorList>
            <person name="Mesny F."/>
            <person name="Miyauchi S."/>
            <person name="Thiergart T."/>
            <person name="Pickel B."/>
            <person name="Atanasova L."/>
            <person name="Karlsson M."/>
            <person name="Huettel B."/>
            <person name="Barry K.W."/>
            <person name="Haridas S."/>
            <person name="Chen C."/>
            <person name="Bauer D."/>
            <person name="Andreopoulos W."/>
            <person name="Pangilinan J."/>
            <person name="LaButti K."/>
            <person name="Riley R."/>
            <person name="Lipzen A."/>
            <person name="Clum A."/>
            <person name="Drula E."/>
            <person name="Henrissat B."/>
            <person name="Kohler A."/>
            <person name="Grigoriev I.V."/>
            <person name="Martin F.M."/>
            <person name="Hacquard S."/>
        </authorList>
    </citation>
    <scope>NUCLEOTIDE SEQUENCE</scope>
    <source>
        <strain evidence="3">FSSC 5 MPI-SDFR-AT-0091</strain>
    </source>
</reference>
<name>A0A9P9G3I6_FUSSL</name>
<dbReference type="AlphaFoldDB" id="A0A9P9G3I6"/>
<evidence type="ECO:0000256" key="1">
    <source>
        <dbReference type="SAM" id="MobiDB-lite"/>
    </source>
</evidence>
<evidence type="ECO:0000313" key="3">
    <source>
        <dbReference type="EMBL" id="KAH7232414.1"/>
    </source>
</evidence>
<proteinExistence type="predicted"/>